<sequence length="492" mass="52796">MEPVTRRQALQLGTLGALGVVVGGAGLARSGVPWAPLGQGPSPGGTVGGGLAEPTALRSTNGLLRVELIAAEQEVVLAGRQARALAYNGQVPGQTWWVRPGDRIEVRLENRLGSPTNLHTHGLHVSPQGSSDNALLSIDPATTFDYRFELPPDHPTGVFWYHPHRHGHVADQIFGGLYGTIIVEDDDAPGARDRVLVISDTSLTPEGQVRGATAAERMMGREGDLVLVNGQVEPVITSRPGELERWRVVNASTSRYLRLALPGQQLQLLGTDSGQEATPRDVDDVVLAPGNRADLLVRMQGGAAQLHTLGYDRGGRMMGMMTGRTQSGPLVLAHLDVTGDSVDGPAAVVRRAAQPDLREASLDGRREIAFTMTTGRGGGMGAMMDVGFDGRPFDIERTDQQVLVDSVEEWTIRNPTPMNHPFHLHVWPMQVLEINGVPMAGPVWRDVVDVPAQGEAVVRIRFGTFSGRTVYHCHILDHEDAGMMGIIAASPA</sequence>
<dbReference type="CDD" id="cd13900">
    <property type="entry name" value="CuRO_3_Tth-MCO_like"/>
    <property type="match status" value="1"/>
</dbReference>
<dbReference type="InterPro" id="IPR008972">
    <property type="entry name" value="Cupredoxin"/>
</dbReference>
<keyword evidence="2" id="KW-0560">Oxidoreductase</keyword>
<gene>
    <name evidence="6" type="ORF">N866_08150</name>
</gene>
<dbReference type="InterPro" id="IPR002355">
    <property type="entry name" value="Cu_oxidase_Cu_BS"/>
</dbReference>
<accession>A0A021VTU7</accession>
<dbReference type="CDD" id="cd13853">
    <property type="entry name" value="CuRO_1_Tth-MCO_like"/>
    <property type="match status" value="1"/>
</dbReference>
<dbReference type="InterPro" id="IPR045087">
    <property type="entry name" value="Cu-oxidase_fam"/>
</dbReference>
<dbReference type="Pfam" id="PF07732">
    <property type="entry name" value="Cu-oxidase_3"/>
    <property type="match status" value="1"/>
</dbReference>
<dbReference type="InterPro" id="IPR011706">
    <property type="entry name" value="Cu-oxidase_C"/>
</dbReference>
<proteinExistence type="predicted"/>
<dbReference type="RefSeq" id="WP_034227875.1">
    <property type="nucleotide sequence ID" value="NZ_AXCW01000229.1"/>
</dbReference>
<evidence type="ECO:0000313" key="6">
    <source>
        <dbReference type="EMBL" id="EYR62492.1"/>
    </source>
</evidence>
<evidence type="ECO:0000313" key="7">
    <source>
        <dbReference type="Proteomes" id="UP000019753"/>
    </source>
</evidence>
<feature type="domain" description="Plastocyanin-like" evidence="3">
    <location>
        <begin position="214"/>
        <end position="301"/>
    </location>
</feature>
<dbReference type="EMBL" id="AXCW01000229">
    <property type="protein sequence ID" value="EYR62492.1"/>
    <property type="molecule type" value="Genomic_DNA"/>
</dbReference>
<evidence type="ECO:0000256" key="1">
    <source>
        <dbReference type="ARBA" id="ARBA00022723"/>
    </source>
</evidence>
<feature type="domain" description="Plastocyanin-like" evidence="5">
    <location>
        <begin position="75"/>
        <end position="186"/>
    </location>
</feature>
<organism evidence="6 7">
    <name type="scientific">Actinotalea ferrariae CF5-4</name>
    <dbReference type="NCBI Taxonomy" id="948458"/>
    <lineage>
        <taxon>Bacteria</taxon>
        <taxon>Bacillati</taxon>
        <taxon>Actinomycetota</taxon>
        <taxon>Actinomycetes</taxon>
        <taxon>Micrococcales</taxon>
        <taxon>Cellulomonadaceae</taxon>
        <taxon>Actinotalea</taxon>
    </lineage>
</organism>
<name>A0A021VTU7_9CELL</name>
<dbReference type="GO" id="GO:0005507">
    <property type="term" value="F:copper ion binding"/>
    <property type="evidence" value="ECO:0007669"/>
    <property type="project" value="InterPro"/>
</dbReference>
<dbReference type="AlphaFoldDB" id="A0A021VTU7"/>
<evidence type="ECO:0000256" key="2">
    <source>
        <dbReference type="ARBA" id="ARBA00023002"/>
    </source>
</evidence>
<protein>
    <submittedName>
        <fullName evidence="6">Copper oxidase</fullName>
    </submittedName>
</protein>
<dbReference type="Proteomes" id="UP000019753">
    <property type="component" value="Unassembled WGS sequence"/>
</dbReference>
<comment type="caution">
    <text evidence="6">The sequence shown here is derived from an EMBL/GenBank/DDBJ whole genome shotgun (WGS) entry which is preliminary data.</text>
</comment>
<dbReference type="InterPro" id="IPR001117">
    <property type="entry name" value="Cu-oxidase_2nd"/>
</dbReference>
<reference evidence="6 7" key="1">
    <citation type="submission" date="2014-01" db="EMBL/GenBank/DDBJ databases">
        <title>Actinotalea ferrariae CF5-4.</title>
        <authorList>
            <person name="Chen F."/>
            <person name="Li Y."/>
            <person name="Wang G."/>
        </authorList>
    </citation>
    <scope>NUCLEOTIDE SEQUENCE [LARGE SCALE GENOMIC DNA]</scope>
    <source>
        <strain evidence="6 7">CF5-4</strain>
    </source>
</reference>
<dbReference type="InterPro" id="IPR006311">
    <property type="entry name" value="TAT_signal"/>
</dbReference>
<dbReference type="SUPFAM" id="SSF49503">
    <property type="entry name" value="Cupredoxins"/>
    <property type="match status" value="3"/>
</dbReference>
<dbReference type="PROSITE" id="PS00080">
    <property type="entry name" value="MULTICOPPER_OXIDASE2"/>
    <property type="match status" value="1"/>
</dbReference>
<dbReference type="Pfam" id="PF00394">
    <property type="entry name" value="Cu-oxidase"/>
    <property type="match status" value="1"/>
</dbReference>
<dbReference type="GO" id="GO:0016491">
    <property type="term" value="F:oxidoreductase activity"/>
    <property type="evidence" value="ECO:0007669"/>
    <property type="project" value="UniProtKB-KW"/>
</dbReference>
<feature type="domain" description="Plastocyanin-like" evidence="4">
    <location>
        <begin position="382"/>
        <end position="488"/>
    </location>
</feature>
<dbReference type="PANTHER" id="PTHR11709">
    <property type="entry name" value="MULTI-COPPER OXIDASE"/>
    <property type="match status" value="1"/>
</dbReference>
<evidence type="ECO:0000259" key="3">
    <source>
        <dbReference type="Pfam" id="PF00394"/>
    </source>
</evidence>
<dbReference type="OrthoDB" id="345021at2"/>
<dbReference type="PANTHER" id="PTHR11709:SF2">
    <property type="entry name" value="MULTICOPPER OXIDASE LPR1"/>
    <property type="match status" value="1"/>
</dbReference>
<dbReference type="PROSITE" id="PS51318">
    <property type="entry name" value="TAT"/>
    <property type="match status" value="1"/>
</dbReference>
<dbReference type="Pfam" id="PF07731">
    <property type="entry name" value="Cu-oxidase_2"/>
    <property type="match status" value="1"/>
</dbReference>
<keyword evidence="7" id="KW-1185">Reference proteome</keyword>
<dbReference type="Gene3D" id="2.60.40.420">
    <property type="entry name" value="Cupredoxins - blue copper proteins"/>
    <property type="match status" value="3"/>
</dbReference>
<evidence type="ECO:0000259" key="5">
    <source>
        <dbReference type="Pfam" id="PF07732"/>
    </source>
</evidence>
<dbReference type="InterPro" id="IPR011707">
    <property type="entry name" value="Cu-oxidase-like_N"/>
</dbReference>
<keyword evidence="1" id="KW-0479">Metal-binding</keyword>
<evidence type="ECO:0000259" key="4">
    <source>
        <dbReference type="Pfam" id="PF07731"/>
    </source>
</evidence>